<feature type="non-terminal residue" evidence="4">
    <location>
        <position position="1"/>
    </location>
</feature>
<sequence>LQGPSISNGTGRVEVLYNGRWGTICHNYWDINDARVVCRQLGYPYVARALQGNDVPDGTGQIWLNYVRCTGNEDNLVSCYHNGWGNHYYCSHYQDAGVECSFT</sequence>
<keyword evidence="5" id="KW-1185">Reference proteome</keyword>
<feature type="disulfide bond" evidence="3">
    <location>
        <begin position="69"/>
        <end position="79"/>
    </location>
</feature>
<evidence type="ECO:0000313" key="5">
    <source>
        <dbReference type="Proteomes" id="UP001152795"/>
    </source>
</evidence>
<dbReference type="InterPro" id="IPR036772">
    <property type="entry name" value="SRCR-like_dom_sf"/>
</dbReference>
<dbReference type="SMART" id="SM00202">
    <property type="entry name" value="SR"/>
    <property type="match status" value="1"/>
</dbReference>
<keyword evidence="2" id="KW-0325">Glycoprotein</keyword>
<dbReference type="OrthoDB" id="5985384at2759"/>
<dbReference type="InterPro" id="IPR001190">
    <property type="entry name" value="SRCR"/>
</dbReference>
<comment type="caution">
    <text evidence="4">The sequence shown here is derived from an EMBL/GenBank/DDBJ whole genome shotgun (WGS) entry which is preliminary data.</text>
</comment>
<dbReference type="GO" id="GO:0016020">
    <property type="term" value="C:membrane"/>
    <property type="evidence" value="ECO:0007669"/>
    <property type="project" value="InterPro"/>
</dbReference>
<feature type="non-terminal residue" evidence="4">
    <location>
        <position position="103"/>
    </location>
</feature>
<dbReference type="Proteomes" id="UP001152795">
    <property type="component" value="Unassembled WGS sequence"/>
</dbReference>
<dbReference type="EMBL" id="CACRXK020005632">
    <property type="protein sequence ID" value="CAB4006876.1"/>
    <property type="molecule type" value="Genomic_DNA"/>
</dbReference>
<keyword evidence="1 3" id="KW-1015">Disulfide bond</keyword>
<dbReference type="SUPFAM" id="SSF56487">
    <property type="entry name" value="SRCR-like"/>
    <property type="match status" value="1"/>
</dbReference>
<dbReference type="PANTHER" id="PTHR48071">
    <property type="entry name" value="SRCR DOMAIN-CONTAINING PROTEIN"/>
    <property type="match status" value="1"/>
</dbReference>
<evidence type="ECO:0000256" key="2">
    <source>
        <dbReference type="ARBA" id="ARBA00023180"/>
    </source>
</evidence>
<dbReference type="Gene3D" id="3.10.250.10">
    <property type="entry name" value="SRCR-like domain"/>
    <property type="match status" value="1"/>
</dbReference>
<dbReference type="Pfam" id="PF00530">
    <property type="entry name" value="SRCR"/>
    <property type="match status" value="1"/>
</dbReference>
<gene>
    <name evidence="4" type="ORF">PACLA_8A032197</name>
</gene>
<dbReference type="AlphaFoldDB" id="A0A6S7HPI9"/>
<dbReference type="FunFam" id="3.10.250.10:FF:000011">
    <property type="entry name" value="Scavenger receptor class A member 5"/>
    <property type="match status" value="1"/>
</dbReference>
<organism evidence="4 5">
    <name type="scientific">Paramuricea clavata</name>
    <name type="common">Red gorgonian</name>
    <name type="synonym">Violescent sea-whip</name>
    <dbReference type="NCBI Taxonomy" id="317549"/>
    <lineage>
        <taxon>Eukaryota</taxon>
        <taxon>Metazoa</taxon>
        <taxon>Cnidaria</taxon>
        <taxon>Anthozoa</taxon>
        <taxon>Octocorallia</taxon>
        <taxon>Malacalcyonacea</taxon>
        <taxon>Plexauridae</taxon>
        <taxon>Paramuricea</taxon>
    </lineage>
</organism>
<accession>A0A6S7HPI9</accession>
<reference evidence="4" key="1">
    <citation type="submission" date="2020-04" db="EMBL/GenBank/DDBJ databases">
        <authorList>
            <person name="Alioto T."/>
            <person name="Alioto T."/>
            <person name="Gomez Garrido J."/>
        </authorList>
    </citation>
    <scope>NUCLEOTIDE SEQUENCE</scope>
    <source>
        <strain evidence="4">A484AB</strain>
    </source>
</reference>
<name>A0A6S7HPI9_PARCT</name>
<evidence type="ECO:0000256" key="3">
    <source>
        <dbReference type="PROSITE-ProRule" id="PRU00196"/>
    </source>
</evidence>
<proteinExistence type="predicted"/>
<dbReference type="PROSITE" id="PS50287">
    <property type="entry name" value="SRCR_2"/>
    <property type="match status" value="1"/>
</dbReference>
<evidence type="ECO:0000256" key="1">
    <source>
        <dbReference type="ARBA" id="ARBA00023157"/>
    </source>
</evidence>
<dbReference type="PRINTS" id="PR00258">
    <property type="entry name" value="SPERACTRCPTR"/>
</dbReference>
<protein>
    <submittedName>
        <fullName evidence="4">Deleted in malignant brain tumors 1 -like, partial</fullName>
    </submittedName>
</protein>
<dbReference type="PANTHER" id="PTHR48071:SF28">
    <property type="entry name" value="SRCR DOMAIN-CONTAINING PROTEIN"/>
    <property type="match status" value="1"/>
</dbReference>
<evidence type="ECO:0000313" key="4">
    <source>
        <dbReference type="EMBL" id="CAB4006876.1"/>
    </source>
</evidence>
<comment type="caution">
    <text evidence="3">Lacks conserved residue(s) required for the propagation of feature annotation.</text>
</comment>